<protein>
    <recommendedName>
        <fullName evidence="2">DNA primase/nucleoside triphosphatase C-terminal domain-containing protein</fullName>
    </recommendedName>
</protein>
<organism evidence="1">
    <name type="scientific">marine sediment metagenome</name>
    <dbReference type="NCBI Taxonomy" id="412755"/>
    <lineage>
        <taxon>unclassified sequences</taxon>
        <taxon>metagenomes</taxon>
        <taxon>ecological metagenomes</taxon>
    </lineage>
</organism>
<accession>A0A0F9BCY2</accession>
<evidence type="ECO:0000313" key="1">
    <source>
        <dbReference type="EMBL" id="KKL19754.1"/>
    </source>
</evidence>
<sequence>EHMYECWKQWAIKNGERPQNVRWLNRSLLSLYPSCTGTRRLVNGHRKRIFLGIKLRDKIAREMGVE</sequence>
<evidence type="ECO:0008006" key="2">
    <source>
        <dbReference type="Google" id="ProtNLM"/>
    </source>
</evidence>
<reference evidence="1" key="1">
    <citation type="journal article" date="2015" name="Nature">
        <title>Complex archaea that bridge the gap between prokaryotes and eukaryotes.</title>
        <authorList>
            <person name="Spang A."/>
            <person name="Saw J.H."/>
            <person name="Jorgensen S.L."/>
            <person name="Zaremba-Niedzwiedzka K."/>
            <person name="Martijn J."/>
            <person name="Lind A.E."/>
            <person name="van Eijk R."/>
            <person name="Schleper C."/>
            <person name="Guy L."/>
            <person name="Ettema T.J."/>
        </authorList>
    </citation>
    <scope>NUCLEOTIDE SEQUENCE</scope>
</reference>
<name>A0A0F9BCY2_9ZZZZ</name>
<dbReference type="AlphaFoldDB" id="A0A0F9BCY2"/>
<feature type="non-terminal residue" evidence="1">
    <location>
        <position position="1"/>
    </location>
</feature>
<proteinExistence type="predicted"/>
<gene>
    <name evidence="1" type="ORF">LCGC14_2462320</name>
</gene>
<comment type="caution">
    <text evidence="1">The sequence shown here is derived from an EMBL/GenBank/DDBJ whole genome shotgun (WGS) entry which is preliminary data.</text>
</comment>
<dbReference type="EMBL" id="LAZR01038363">
    <property type="protein sequence ID" value="KKL19754.1"/>
    <property type="molecule type" value="Genomic_DNA"/>
</dbReference>